<accession>A0A8S9R7D0</accession>
<gene>
    <name evidence="2" type="ORF">F2Q69_00012875</name>
</gene>
<organism evidence="2 3">
    <name type="scientific">Brassica cretica</name>
    <name type="common">Mustard</name>
    <dbReference type="NCBI Taxonomy" id="69181"/>
    <lineage>
        <taxon>Eukaryota</taxon>
        <taxon>Viridiplantae</taxon>
        <taxon>Streptophyta</taxon>
        <taxon>Embryophyta</taxon>
        <taxon>Tracheophyta</taxon>
        <taxon>Spermatophyta</taxon>
        <taxon>Magnoliopsida</taxon>
        <taxon>eudicotyledons</taxon>
        <taxon>Gunneridae</taxon>
        <taxon>Pentapetalae</taxon>
        <taxon>rosids</taxon>
        <taxon>malvids</taxon>
        <taxon>Brassicales</taxon>
        <taxon>Brassicaceae</taxon>
        <taxon>Brassiceae</taxon>
        <taxon>Brassica</taxon>
    </lineage>
</organism>
<dbReference type="AlphaFoldDB" id="A0A8S9R7D0"/>
<reference evidence="2" key="1">
    <citation type="submission" date="2019-12" db="EMBL/GenBank/DDBJ databases">
        <title>Genome sequencing and annotation of Brassica cretica.</title>
        <authorList>
            <person name="Studholme D.J."/>
            <person name="Sarris P."/>
        </authorList>
    </citation>
    <scope>NUCLEOTIDE SEQUENCE</scope>
    <source>
        <strain evidence="2">PFS-109/04</strain>
        <tissue evidence="2">Leaf</tissue>
    </source>
</reference>
<feature type="region of interest" description="Disordered" evidence="1">
    <location>
        <begin position="59"/>
        <end position="82"/>
    </location>
</feature>
<name>A0A8S9R7D0_BRACR</name>
<comment type="caution">
    <text evidence="2">The sequence shown here is derived from an EMBL/GenBank/DDBJ whole genome shotgun (WGS) entry which is preliminary data.</text>
</comment>
<dbReference type="EMBL" id="QGKX02000996">
    <property type="protein sequence ID" value="KAF3559565.1"/>
    <property type="molecule type" value="Genomic_DNA"/>
</dbReference>
<dbReference type="Proteomes" id="UP000712600">
    <property type="component" value="Unassembled WGS sequence"/>
</dbReference>
<evidence type="ECO:0000256" key="1">
    <source>
        <dbReference type="SAM" id="MobiDB-lite"/>
    </source>
</evidence>
<protein>
    <submittedName>
        <fullName evidence="2">Uncharacterized protein</fullName>
    </submittedName>
</protein>
<evidence type="ECO:0000313" key="2">
    <source>
        <dbReference type="EMBL" id="KAF3559565.1"/>
    </source>
</evidence>
<sequence>MEPCLGGCGFVSSGQGRLGPLSLGHMYWNTSSFPLVQAGYLIKGRFPCILRQDKSLGLKARGRRQGPRSGERDPDPGAGTRNLEAETWKPEAGVGNNMVFFIGLRDLHRSIKFLVDLIGDVWPGEWAVILDSIQTRGLDQDGRVDVVVPLIPMAWKWIIRKNHHDETLPPWWGLFGVGRKFYGEVGSVCIKGDASSHTPNACAAPVAILGLSSGGTFSMFVLVLGDNLVHSWYQSRILGQVVCGRLQSMLGWPCVVLSWNLEDPGHVFPEYEDLEIHPSETHGSWMQFFINRRLYGLFILELGGWMDFRPGTRRLDGLSSWNPEAVGRLSMSFFRCCILPLVSIEMNSPTKDPWTFVSGPEAVYNPEILRSYLNPEVLWEPRGSPLDLEIVLGPRRLSNDGEVVWEPEVPSDPEVIFRTLRSNKDPKVVWDPGGSFKPRGRLRTRRFLQTPRSYLEPGGRIKTRGSFGNPEVPSDPEVVFSTLRSNKDPEVVWEPESPEIFSGPGDCMRTRRQDYSWYLFGFRILPLGSWPLSSSYVVFYFWRKSLKGLEGAGVGVITQVPGFAAFHVWRRRVLIAPWIDAGVGAGGSLNRNLEAGVPPEAWMTFPNLFAPYFSISSSNSGNNLCTQVNRSCSFTAGFPWAGHRSSNLSFPDKTWRDSGPWLLQWASTLACRWQVPWAWREQDIALKSPFLVISEIRLPGAGPLWHIATYFMGPNGTRPGHGSELSIYFLLMCPMIGYRLENDLLKNLHPDSRMEKFFTKFILGNMEVSRNQCSDTGGSIDIAPGGEYLLCSLELRVFIDLIQHRTLSSGDGPLSMLIGCGLFVEITPVAYVDPFEMPSRSIRQPRGNRTLVGRVVRKFLVLLAGLKSFPCVIVDVYS</sequence>
<proteinExistence type="predicted"/>
<evidence type="ECO:0000313" key="3">
    <source>
        <dbReference type="Proteomes" id="UP000712600"/>
    </source>
</evidence>